<gene>
    <name evidence="1" type="ORF">Vadar_027718</name>
</gene>
<organism evidence="1 2">
    <name type="scientific">Vaccinium darrowii</name>
    <dbReference type="NCBI Taxonomy" id="229202"/>
    <lineage>
        <taxon>Eukaryota</taxon>
        <taxon>Viridiplantae</taxon>
        <taxon>Streptophyta</taxon>
        <taxon>Embryophyta</taxon>
        <taxon>Tracheophyta</taxon>
        <taxon>Spermatophyta</taxon>
        <taxon>Magnoliopsida</taxon>
        <taxon>eudicotyledons</taxon>
        <taxon>Gunneridae</taxon>
        <taxon>Pentapetalae</taxon>
        <taxon>asterids</taxon>
        <taxon>Ericales</taxon>
        <taxon>Ericaceae</taxon>
        <taxon>Vaccinioideae</taxon>
        <taxon>Vaccinieae</taxon>
        <taxon>Vaccinium</taxon>
    </lineage>
</organism>
<keyword evidence="2" id="KW-1185">Reference proteome</keyword>
<dbReference type="EMBL" id="CM037161">
    <property type="protein sequence ID" value="KAH7855693.1"/>
    <property type="molecule type" value="Genomic_DNA"/>
</dbReference>
<protein>
    <submittedName>
        <fullName evidence="1">Uncharacterized protein</fullName>
    </submittedName>
</protein>
<evidence type="ECO:0000313" key="2">
    <source>
        <dbReference type="Proteomes" id="UP000828048"/>
    </source>
</evidence>
<accession>A0ACB7YQC1</accession>
<dbReference type="Proteomes" id="UP000828048">
    <property type="component" value="Chromosome 11"/>
</dbReference>
<reference evidence="1 2" key="1">
    <citation type="journal article" date="2021" name="Hortic Res">
        <title>High-quality reference genome and annotation aids understanding of berry development for evergreen blueberry (Vaccinium darrowii).</title>
        <authorList>
            <person name="Yu J."/>
            <person name="Hulse-Kemp A.M."/>
            <person name="Babiker E."/>
            <person name="Staton M."/>
        </authorList>
    </citation>
    <scope>NUCLEOTIDE SEQUENCE [LARGE SCALE GENOMIC DNA]</scope>
    <source>
        <strain evidence="2">cv. NJ 8807/NJ 8810</strain>
        <tissue evidence="1">Young leaf</tissue>
    </source>
</reference>
<comment type="caution">
    <text evidence="1">The sequence shown here is derived from an EMBL/GenBank/DDBJ whole genome shotgun (WGS) entry which is preliminary data.</text>
</comment>
<proteinExistence type="predicted"/>
<name>A0ACB7YQC1_9ERIC</name>
<sequence>MEREGSRPSSRLRHIILGPAGRVQMALERRAAGEGDEERMNTQEVIHRALAIESEDIDFVDNSTWLTVVRQGHSFLGEKDPTGSIWTGIHRKAYKEDLFPGILDPGTCLILKKTIVFLPEKNPYLNITLNNFQCVIEKSVLD</sequence>
<evidence type="ECO:0000313" key="1">
    <source>
        <dbReference type="EMBL" id="KAH7855693.1"/>
    </source>
</evidence>